<gene>
    <name evidence="1" type="ORF">bsdtb5_41850</name>
</gene>
<evidence type="ECO:0000313" key="2">
    <source>
        <dbReference type="Proteomes" id="UP000595897"/>
    </source>
</evidence>
<name>A0A7R7EPX0_9FIRM</name>
<dbReference type="Proteomes" id="UP000595897">
    <property type="component" value="Chromosome"/>
</dbReference>
<dbReference type="AlphaFoldDB" id="A0A7R7EPX0"/>
<protein>
    <submittedName>
        <fullName evidence="1">Uncharacterized protein</fullName>
    </submittedName>
</protein>
<dbReference type="RefSeq" id="WP_271713894.1">
    <property type="nucleotide sequence ID" value="NZ_AP024169.1"/>
</dbReference>
<organism evidence="1 2">
    <name type="scientific">Anaeromicropila herbilytica</name>
    <dbReference type="NCBI Taxonomy" id="2785025"/>
    <lineage>
        <taxon>Bacteria</taxon>
        <taxon>Bacillati</taxon>
        <taxon>Bacillota</taxon>
        <taxon>Clostridia</taxon>
        <taxon>Lachnospirales</taxon>
        <taxon>Lachnospiraceae</taxon>
        <taxon>Anaeromicropila</taxon>
    </lineage>
</organism>
<sequence length="61" mass="7459">MAKDRLTPCMYYLARGECKKGREADHYGYCQHCDKYFPRAKVKHKNMKKEKIEKIKRNEKY</sequence>
<keyword evidence="2" id="KW-1185">Reference proteome</keyword>
<reference evidence="1 2" key="1">
    <citation type="submission" date="2020-11" db="EMBL/GenBank/DDBJ databases">
        <title>Draft genome sequencing of a Lachnospiraceae strain isolated from anoxic soil subjected to BSD treatment.</title>
        <authorList>
            <person name="Uek A."/>
            <person name="Tonouchi A."/>
        </authorList>
    </citation>
    <scope>NUCLEOTIDE SEQUENCE [LARGE SCALE GENOMIC DNA]</scope>
    <source>
        <strain evidence="1 2">TB5</strain>
    </source>
</reference>
<dbReference type="KEGG" id="ahb:bsdtb5_41850"/>
<proteinExistence type="predicted"/>
<evidence type="ECO:0000313" key="1">
    <source>
        <dbReference type="EMBL" id="BCN32890.1"/>
    </source>
</evidence>
<accession>A0A7R7EPX0</accession>
<dbReference type="EMBL" id="AP024169">
    <property type="protein sequence ID" value="BCN32890.1"/>
    <property type="molecule type" value="Genomic_DNA"/>
</dbReference>